<keyword evidence="1" id="KW-0378">Hydrolase</keyword>
<dbReference type="SUPFAM" id="SSF81296">
    <property type="entry name" value="E set domains"/>
    <property type="match status" value="1"/>
</dbReference>
<evidence type="ECO:0000313" key="4">
    <source>
        <dbReference type="EMBL" id="NEY71707.1"/>
    </source>
</evidence>
<sequence length="563" mass="63139">MRGKSRKIVSLIVLIFLFVQTFAGISFVNPKSALAEDRIVTLVGTLQDELGDSKEWNPADLATQMTLQDNGKYILTGTLPAGSYEYKIAINQSWDENYGVDGEPGGSNYQLTLENEQEVTFIYDDTTHRVIIQLPDGQKPRIVGDIQPAINAGAVWAPSESTAILQDPDFDNVFTYEANVPRGRYEFKIVLGTDWTHSYPEKNVVLNVLKDSTITFYYNHETKAVYTNYDPGLPDGNVQGGELYHNTWDSAYRFPFGAVKAGDDVKLRLQSKKGDLSSARVLLKNYNTGNTVTINMESAGWLELNGKEVEFWEASFTPKDKGVYGYKFIARDGAGQMEYGEDVREGSSGAASDQNASLFQLTVYDPAYKTPDWMKEAVVYQIFPDRFFNGNKSNDKAKANARGEEPIEFQEWGAIPDNPREVGTEGYTGDGIWANDFYGGDLTGIHKKLDYIQSLGVNTLYLNPIAEAASNHKYDAADFKAVDPMFGSHKEFKAFTKELKKRKMHLILDGVFNHVGDDSIYFDRYGKYDTVGAYEYWSAVYDLVNAGTNEETAKKQVEEKFIK</sequence>
<evidence type="ECO:0000313" key="5">
    <source>
        <dbReference type="Proteomes" id="UP000481043"/>
    </source>
</evidence>
<name>A0A6M0Q5W5_9BACI</name>
<evidence type="ECO:0000256" key="2">
    <source>
        <dbReference type="ARBA" id="ARBA00023295"/>
    </source>
</evidence>
<evidence type="ECO:0000256" key="1">
    <source>
        <dbReference type="ARBA" id="ARBA00022801"/>
    </source>
</evidence>
<dbReference type="InterPro" id="IPR014756">
    <property type="entry name" value="Ig_E-set"/>
</dbReference>
<dbReference type="InterPro" id="IPR013783">
    <property type="entry name" value="Ig-like_fold"/>
</dbReference>
<dbReference type="PANTHER" id="PTHR10357:SF210">
    <property type="entry name" value="MALTODEXTRIN GLUCOSIDASE"/>
    <property type="match status" value="1"/>
</dbReference>
<accession>A0A6M0Q5W5</accession>
<dbReference type="Gene3D" id="2.60.40.10">
    <property type="entry name" value="Immunoglobulins"/>
    <property type="match status" value="3"/>
</dbReference>
<dbReference type="SMART" id="SM00642">
    <property type="entry name" value="Aamy"/>
    <property type="match status" value="1"/>
</dbReference>
<gene>
    <name evidence="4" type="ORF">G4D63_08100</name>
</gene>
<dbReference type="SUPFAM" id="SSF51445">
    <property type="entry name" value="(Trans)glycosidases"/>
    <property type="match status" value="1"/>
</dbReference>
<dbReference type="Gene3D" id="3.20.20.80">
    <property type="entry name" value="Glycosidases"/>
    <property type="match status" value="1"/>
</dbReference>
<proteinExistence type="predicted"/>
<dbReference type="EMBL" id="JAAIWM010000002">
    <property type="protein sequence ID" value="NEY71707.1"/>
    <property type="molecule type" value="Genomic_DNA"/>
</dbReference>
<keyword evidence="5" id="KW-1185">Reference proteome</keyword>
<dbReference type="InterPro" id="IPR004185">
    <property type="entry name" value="Glyco_hydro_13_lg-like_dom"/>
</dbReference>
<feature type="domain" description="Glycosyl hydrolase family 13 catalytic" evidence="3">
    <location>
        <begin position="381"/>
        <end position="560"/>
    </location>
</feature>
<organism evidence="4 5">
    <name type="scientific">Bacillus mesophilus</name>
    <dbReference type="NCBI Taxonomy" id="1808955"/>
    <lineage>
        <taxon>Bacteria</taxon>
        <taxon>Bacillati</taxon>
        <taxon>Bacillota</taxon>
        <taxon>Bacilli</taxon>
        <taxon>Bacillales</taxon>
        <taxon>Bacillaceae</taxon>
        <taxon>Bacillus</taxon>
    </lineage>
</organism>
<dbReference type="AlphaFoldDB" id="A0A6M0Q5W5"/>
<dbReference type="CDD" id="cd12962">
    <property type="entry name" value="X25_BaPul_like"/>
    <property type="match status" value="2"/>
</dbReference>
<dbReference type="Pfam" id="PF22058">
    <property type="entry name" value="X25_BaPul_like"/>
    <property type="match status" value="2"/>
</dbReference>
<dbReference type="RefSeq" id="WP_163179141.1">
    <property type="nucleotide sequence ID" value="NZ_JAAIWM010000002.1"/>
</dbReference>
<dbReference type="InterPro" id="IPR017853">
    <property type="entry name" value="GH"/>
</dbReference>
<protein>
    <recommendedName>
        <fullName evidence="3">Glycosyl hydrolase family 13 catalytic domain-containing protein</fullName>
    </recommendedName>
</protein>
<dbReference type="Pfam" id="PF00128">
    <property type="entry name" value="Alpha-amylase"/>
    <property type="match status" value="1"/>
</dbReference>
<dbReference type="CDD" id="cd02857">
    <property type="entry name" value="E_set_CDase_PDE_N"/>
    <property type="match status" value="1"/>
</dbReference>
<dbReference type="GO" id="GO:0005975">
    <property type="term" value="P:carbohydrate metabolic process"/>
    <property type="evidence" value="ECO:0007669"/>
    <property type="project" value="InterPro"/>
</dbReference>
<dbReference type="InterPro" id="IPR006047">
    <property type="entry name" value="GH13_cat_dom"/>
</dbReference>
<reference evidence="4 5" key="1">
    <citation type="submission" date="2020-02" db="EMBL/GenBank/DDBJ databases">
        <title>Bacillus aquiflavi sp. nov., isolated from yellow water of strong flavor Chinese baijiu in Yibin region of China.</title>
        <authorList>
            <person name="Xie J."/>
        </authorList>
    </citation>
    <scope>NUCLEOTIDE SEQUENCE [LARGE SCALE GENOMIC DNA]</scope>
    <source>
        <strain evidence="4 5">SA4</strain>
    </source>
</reference>
<evidence type="ECO:0000259" key="3">
    <source>
        <dbReference type="SMART" id="SM00642"/>
    </source>
</evidence>
<dbReference type="GO" id="GO:0004553">
    <property type="term" value="F:hydrolase activity, hydrolyzing O-glycosyl compounds"/>
    <property type="evidence" value="ECO:0007669"/>
    <property type="project" value="InterPro"/>
</dbReference>
<keyword evidence="2" id="KW-0326">Glycosidase</keyword>
<dbReference type="InterPro" id="IPR054409">
    <property type="entry name" value="X25_BaPul-like"/>
</dbReference>
<dbReference type="Proteomes" id="UP000481043">
    <property type="component" value="Unassembled WGS sequence"/>
</dbReference>
<dbReference type="PANTHER" id="PTHR10357">
    <property type="entry name" value="ALPHA-AMYLASE FAMILY MEMBER"/>
    <property type="match status" value="1"/>
</dbReference>
<comment type="caution">
    <text evidence="4">The sequence shown here is derived from an EMBL/GenBank/DDBJ whole genome shotgun (WGS) entry which is preliminary data.</text>
</comment>